<dbReference type="KEGG" id="pef:A7E78_03915"/>
<proteinExistence type="predicted"/>
<feature type="domain" description="FAD/NAD(P)-binding" evidence="6">
    <location>
        <begin position="144"/>
        <end position="450"/>
    </location>
</feature>
<dbReference type="OrthoDB" id="9803192at2"/>
<dbReference type="InterPro" id="IPR028261">
    <property type="entry name" value="DPD_II"/>
</dbReference>
<keyword evidence="1" id="KW-0004">4Fe-4S</keyword>
<dbReference type="InterPro" id="IPR009051">
    <property type="entry name" value="Helical_ferredxn"/>
</dbReference>
<evidence type="ECO:0000256" key="1">
    <source>
        <dbReference type="ARBA" id="ARBA00022485"/>
    </source>
</evidence>
<keyword evidence="5" id="KW-0411">Iron-sulfur</keyword>
<evidence type="ECO:0000259" key="6">
    <source>
        <dbReference type="Pfam" id="PF07992"/>
    </source>
</evidence>
<dbReference type="InterPro" id="IPR023753">
    <property type="entry name" value="FAD/NAD-binding_dom"/>
</dbReference>
<evidence type="ECO:0000313" key="9">
    <source>
        <dbReference type="Proteomes" id="UP000182517"/>
    </source>
</evidence>
<dbReference type="InterPro" id="IPR036188">
    <property type="entry name" value="FAD/NAD-bd_sf"/>
</dbReference>
<dbReference type="Gene3D" id="1.10.1060.10">
    <property type="entry name" value="Alpha-helical ferredoxin"/>
    <property type="match status" value="1"/>
</dbReference>
<keyword evidence="3" id="KW-0560">Oxidoreductase</keyword>
<evidence type="ECO:0000259" key="7">
    <source>
        <dbReference type="Pfam" id="PF14691"/>
    </source>
</evidence>
<accession>A0A1L3GM95</accession>
<feature type="domain" description="Dihydroprymidine dehydrogenase" evidence="7">
    <location>
        <begin position="21"/>
        <end position="129"/>
    </location>
</feature>
<keyword evidence="2" id="KW-0479">Metal-binding</keyword>
<dbReference type="NCBIfam" id="TIGR01318">
    <property type="entry name" value="gltD_gamma_fam"/>
    <property type="match status" value="1"/>
</dbReference>
<name>A0A1L3GM95_9BACT</name>
<protein>
    <submittedName>
        <fullName evidence="8">Glutamate synthase</fullName>
    </submittedName>
</protein>
<keyword evidence="9" id="KW-1185">Reference proteome</keyword>
<dbReference type="Proteomes" id="UP000182517">
    <property type="component" value="Chromosome"/>
</dbReference>
<dbReference type="GO" id="GO:0046872">
    <property type="term" value="F:metal ion binding"/>
    <property type="evidence" value="ECO:0007669"/>
    <property type="project" value="UniProtKB-KW"/>
</dbReference>
<dbReference type="RefSeq" id="WP_072283015.1">
    <property type="nucleotide sequence ID" value="NZ_CP015519.1"/>
</dbReference>
<dbReference type="PRINTS" id="PR00419">
    <property type="entry name" value="ADXRDTASE"/>
</dbReference>
<evidence type="ECO:0000313" key="8">
    <source>
        <dbReference type="EMBL" id="APG27053.1"/>
    </source>
</evidence>
<dbReference type="PANTHER" id="PTHR42783">
    <property type="entry name" value="GLUTAMATE SYNTHASE [NADPH] SMALL CHAIN"/>
    <property type="match status" value="1"/>
</dbReference>
<dbReference type="InterPro" id="IPR006006">
    <property type="entry name" value="GltD-like"/>
</dbReference>
<dbReference type="PANTHER" id="PTHR42783:SF3">
    <property type="entry name" value="GLUTAMATE SYNTHASE [NADPH] SMALL CHAIN-RELATED"/>
    <property type="match status" value="1"/>
</dbReference>
<evidence type="ECO:0000256" key="4">
    <source>
        <dbReference type="ARBA" id="ARBA00023004"/>
    </source>
</evidence>
<dbReference type="GO" id="GO:0016491">
    <property type="term" value="F:oxidoreductase activity"/>
    <property type="evidence" value="ECO:0007669"/>
    <property type="project" value="UniProtKB-KW"/>
</dbReference>
<evidence type="ECO:0000256" key="3">
    <source>
        <dbReference type="ARBA" id="ARBA00023002"/>
    </source>
</evidence>
<organism evidence="8 9">
    <name type="scientific">Syntrophotalea acetylenivorans</name>
    <dbReference type="NCBI Taxonomy" id="1842532"/>
    <lineage>
        <taxon>Bacteria</taxon>
        <taxon>Pseudomonadati</taxon>
        <taxon>Thermodesulfobacteriota</taxon>
        <taxon>Desulfuromonadia</taxon>
        <taxon>Desulfuromonadales</taxon>
        <taxon>Syntrophotaleaceae</taxon>
        <taxon>Syntrophotalea</taxon>
    </lineage>
</organism>
<dbReference type="Pfam" id="PF14691">
    <property type="entry name" value="Fer4_20"/>
    <property type="match status" value="1"/>
</dbReference>
<dbReference type="EMBL" id="CP015519">
    <property type="protein sequence ID" value="APG27053.1"/>
    <property type="molecule type" value="Genomic_DNA"/>
</dbReference>
<sequence>MQNFIETHRKDPEKKNVKLRLRSFDEIYHYYDLAQVTPQAERCIQCGDPFCATIGCPLGNHIPQWLAAIAARDLERAFLLSNESSPFPEILGRICPHNVLCECACTLNDGYGAIAIGPIEASITDLGFANGLELPFPGVTRKEKVAVIGSGPAGLSCAHFLLRAGIGVNMYERADEPGGLLTLGIPNFKLDKAIVRHRFEILQRAGLQLHLEQEVGRDLDFADLLDSHDAVFLGVGATGGRLPHLAHEHHGNVFRAMEFLTEVQHQLEGQDLHPRFNVRDKKVVVIGGGDTAMDCLRTSLREGAESVTCLYRRDPSNMPGSHKEYHNAQEEGVTFLFHRAPTEIIVDERYGRLVGVEVLKTRLSGLDADGRHRVENVPGTEHCIPAEVLILALGFDVEEFEFLQQAGVQTDARRRMVIDPRSGRTSHPKVFAGGDCSRGAHLAVTAAADGRRAALAIMDQLLADPPRPHRTAEETNK</sequence>
<evidence type="ECO:0000256" key="2">
    <source>
        <dbReference type="ARBA" id="ARBA00022723"/>
    </source>
</evidence>
<dbReference type="GO" id="GO:0051539">
    <property type="term" value="F:4 iron, 4 sulfur cluster binding"/>
    <property type="evidence" value="ECO:0007669"/>
    <property type="project" value="UniProtKB-KW"/>
</dbReference>
<gene>
    <name evidence="8" type="ORF">A7E78_03915</name>
</gene>
<dbReference type="Pfam" id="PF07992">
    <property type="entry name" value="Pyr_redox_2"/>
    <property type="match status" value="1"/>
</dbReference>
<keyword evidence="4" id="KW-0408">Iron</keyword>
<dbReference type="STRING" id="1842532.A7E78_03915"/>
<dbReference type="Gene3D" id="3.50.50.60">
    <property type="entry name" value="FAD/NAD(P)-binding domain"/>
    <property type="match status" value="3"/>
</dbReference>
<evidence type="ECO:0000256" key="5">
    <source>
        <dbReference type="ARBA" id="ARBA00023014"/>
    </source>
</evidence>
<dbReference type="AlphaFoldDB" id="A0A1L3GM95"/>
<dbReference type="SUPFAM" id="SSF46548">
    <property type="entry name" value="alpha-helical ferredoxin"/>
    <property type="match status" value="1"/>
</dbReference>
<dbReference type="SUPFAM" id="SSF51971">
    <property type="entry name" value="Nucleotide-binding domain"/>
    <property type="match status" value="1"/>
</dbReference>
<reference evidence="8 9" key="1">
    <citation type="journal article" date="2017" name="Genome Announc.">
        <title>Complete Genome Sequences of Two Acetylene-Fermenting Pelobacter acetylenicus Strains.</title>
        <authorList>
            <person name="Sutton J.M."/>
            <person name="Baesman S.M."/>
            <person name="Fierst J.L."/>
            <person name="Poret-Peterson A.T."/>
            <person name="Oremland R.S."/>
            <person name="Dunlap D.S."/>
            <person name="Akob D.M."/>
        </authorList>
    </citation>
    <scope>NUCLEOTIDE SEQUENCE [LARGE SCALE GENOMIC DNA]</scope>
    <source>
        <strain evidence="8 9">SFB93</strain>
    </source>
</reference>